<evidence type="ECO:0000313" key="3">
    <source>
        <dbReference type="Proteomes" id="UP000575480"/>
    </source>
</evidence>
<dbReference type="EMBL" id="JACATH010000034">
    <property type="protein sequence ID" value="NWJ57976.1"/>
    <property type="molecule type" value="Genomic_DNA"/>
</dbReference>
<keyword evidence="1" id="KW-0472">Membrane</keyword>
<name>A0A7K4MXF5_9ARCH</name>
<reference evidence="2 3" key="1">
    <citation type="journal article" date="2019" name="Environ. Microbiol.">
        <title>Genomics insights into ecotype formation of ammonia-oxidizing archaea in the deep ocean.</title>
        <authorList>
            <person name="Wang Y."/>
            <person name="Huang J.M."/>
            <person name="Cui G.J."/>
            <person name="Nunoura T."/>
            <person name="Takaki Y."/>
            <person name="Li W.L."/>
            <person name="Li J."/>
            <person name="Gao Z.M."/>
            <person name="Takai K."/>
            <person name="Zhang A.Q."/>
            <person name="Stepanauskas R."/>
        </authorList>
    </citation>
    <scope>NUCLEOTIDE SEQUENCE [LARGE SCALE GENOMIC DNA]</scope>
    <source>
        <strain evidence="2 3">L15a</strain>
    </source>
</reference>
<keyword evidence="1" id="KW-1133">Transmembrane helix</keyword>
<evidence type="ECO:0000256" key="1">
    <source>
        <dbReference type="SAM" id="Phobius"/>
    </source>
</evidence>
<keyword evidence="1" id="KW-0812">Transmembrane</keyword>
<feature type="transmembrane region" description="Helical" evidence="1">
    <location>
        <begin position="13"/>
        <end position="32"/>
    </location>
</feature>
<gene>
    <name evidence="2" type="ORF">HX858_09575</name>
</gene>
<evidence type="ECO:0000313" key="2">
    <source>
        <dbReference type="EMBL" id="NWJ57976.1"/>
    </source>
</evidence>
<protein>
    <submittedName>
        <fullName evidence="2">Uncharacterized protein</fullName>
    </submittedName>
</protein>
<organism evidence="2 3">
    <name type="scientific">Marine Group I thaumarchaeote</name>
    <dbReference type="NCBI Taxonomy" id="2511932"/>
    <lineage>
        <taxon>Archaea</taxon>
        <taxon>Nitrososphaerota</taxon>
        <taxon>Marine Group I</taxon>
    </lineage>
</organism>
<dbReference type="Proteomes" id="UP000575480">
    <property type="component" value="Unassembled WGS sequence"/>
</dbReference>
<accession>A0A7K4MXF5</accession>
<sequence>MWEMIESMATDRLWIYTALVGSLLGLACSTYFRGTRIGLWLYAKFDRILDYFVERWGWTWLEQPDDAWRKKYPFVTKKIDELEKRIEKLEK</sequence>
<proteinExistence type="predicted"/>
<comment type="caution">
    <text evidence="2">The sequence shown here is derived from an EMBL/GenBank/DDBJ whole genome shotgun (WGS) entry which is preliminary data.</text>
</comment>
<dbReference type="AlphaFoldDB" id="A0A7K4MXF5"/>